<keyword evidence="1" id="KW-0472">Membrane</keyword>
<evidence type="ECO:0000313" key="3">
    <source>
        <dbReference type="Proteomes" id="UP000694005"/>
    </source>
</evidence>
<accession>A0A8D9G7G4</accession>
<dbReference type="Proteomes" id="UP000694005">
    <property type="component" value="Chromosome A06"/>
</dbReference>
<keyword evidence="1" id="KW-1133">Transmembrane helix</keyword>
<feature type="transmembrane region" description="Helical" evidence="1">
    <location>
        <begin position="75"/>
        <end position="95"/>
    </location>
</feature>
<evidence type="ECO:0000313" key="2">
    <source>
        <dbReference type="EMBL" id="CAG7870092.1"/>
    </source>
</evidence>
<evidence type="ECO:0008006" key="4">
    <source>
        <dbReference type="Google" id="ProtNLM"/>
    </source>
</evidence>
<dbReference type="EMBL" id="LS974622">
    <property type="protein sequence ID" value="CAG7870092.1"/>
    <property type="molecule type" value="Genomic_DNA"/>
</dbReference>
<organism evidence="2 3">
    <name type="scientific">Brassica campestris</name>
    <name type="common">Field mustard</name>
    <dbReference type="NCBI Taxonomy" id="3711"/>
    <lineage>
        <taxon>Eukaryota</taxon>
        <taxon>Viridiplantae</taxon>
        <taxon>Streptophyta</taxon>
        <taxon>Embryophyta</taxon>
        <taxon>Tracheophyta</taxon>
        <taxon>Spermatophyta</taxon>
        <taxon>Magnoliopsida</taxon>
        <taxon>eudicotyledons</taxon>
        <taxon>Gunneridae</taxon>
        <taxon>Pentapetalae</taxon>
        <taxon>rosids</taxon>
        <taxon>malvids</taxon>
        <taxon>Brassicales</taxon>
        <taxon>Brassicaceae</taxon>
        <taxon>Brassiceae</taxon>
        <taxon>Brassica</taxon>
    </lineage>
</organism>
<name>A0A8D9G7G4_BRACM</name>
<keyword evidence="1" id="KW-0812">Transmembrane</keyword>
<sequence length="99" mass="11357">MKVPPVNSKFMSNPPTKCFPISAPAHHFSQVSLFRCNQLGNDEDVMERQRWRLAGSKRRGSPEKKTPRSLSLSPFSISLSFPVLFYMILFLIFLVKEGR</sequence>
<dbReference type="Gramene" id="A06p23320.2_BraZ1">
    <property type="protein sequence ID" value="A06p23320.2_BraZ1.CDS.1"/>
    <property type="gene ID" value="A06g23320.2_BraZ1"/>
</dbReference>
<reference evidence="2 3" key="1">
    <citation type="submission" date="2021-07" db="EMBL/GenBank/DDBJ databases">
        <authorList>
            <consortium name="Genoscope - CEA"/>
            <person name="William W."/>
        </authorList>
    </citation>
    <scope>NUCLEOTIDE SEQUENCE [LARGE SCALE GENOMIC DNA]</scope>
</reference>
<protein>
    <recommendedName>
        <fullName evidence="4">Transmembrane protein</fullName>
    </recommendedName>
</protein>
<gene>
    <name evidence="2" type="ORF">BRAPAZ1V2_A06P23320.2</name>
</gene>
<proteinExistence type="predicted"/>
<dbReference type="AlphaFoldDB" id="A0A8D9G7G4"/>
<evidence type="ECO:0000256" key="1">
    <source>
        <dbReference type="SAM" id="Phobius"/>
    </source>
</evidence>